<dbReference type="GO" id="GO:0008270">
    <property type="term" value="F:zinc ion binding"/>
    <property type="evidence" value="ECO:0007669"/>
    <property type="project" value="InterPro"/>
</dbReference>
<keyword evidence="4" id="KW-1185">Reference proteome</keyword>
<dbReference type="OrthoDB" id="4456959at2759"/>
<dbReference type="InterPro" id="IPR007219">
    <property type="entry name" value="XnlR_reg_dom"/>
</dbReference>
<evidence type="ECO:0000256" key="1">
    <source>
        <dbReference type="ARBA" id="ARBA00023242"/>
    </source>
</evidence>
<dbReference type="SMART" id="SM00906">
    <property type="entry name" value="Fungal_trans"/>
    <property type="match status" value="1"/>
</dbReference>
<dbReference type="CDD" id="cd12148">
    <property type="entry name" value="fungal_TF_MHR"/>
    <property type="match status" value="1"/>
</dbReference>
<dbReference type="KEGG" id="mrr:Moror_11246"/>
<comment type="caution">
    <text evidence="3">The sequence shown here is derived from an EMBL/GenBank/DDBJ whole genome shotgun (WGS) entry which is preliminary data.</text>
</comment>
<evidence type="ECO:0000313" key="3">
    <source>
        <dbReference type="EMBL" id="ESK82608.1"/>
    </source>
</evidence>
<dbReference type="GO" id="GO:0003677">
    <property type="term" value="F:DNA binding"/>
    <property type="evidence" value="ECO:0007669"/>
    <property type="project" value="InterPro"/>
</dbReference>
<dbReference type="Proteomes" id="UP000017559">
    <property type="component" value="Unassembled WGS sequence"/>
</dbReference>
<evidence type="ECO:0000259" key="2">
    <source>
        <dbReference type="SMART" id="SM00906"/>
    </source>
</evidence>
<feature type="domain" description="Xylanolytic transcriptional activator regulatory" evidence="2">
    <location>
        <begin position="319"/>
        <end position="392"/>
    </location>
</feature>
<gene>
    <name evidence="3" type="ORF">Moror_11246</name>
</gene>
<dbReference type="HOGENOM" id="CLU_006019_0_1_1"/>
<dbReference type="Pfam" id="PF04082">
    <property type="entry name" value="Fungal_trans"/>
    <property type="match status" value="1"/>
</dbReference>
<dbReference type="InterPro" id="IPR050987">
    <property type="entry name" value="AtrR-like"/>
</dbReference>
<dbReference type="PANTHER" id="PTHR46910">
    <property type="entry name" value="TRANSCRIPTION FACTOR PDR1"/>
    <property type="match status" value="1"/>
</dbReference>
<evidence type="ECO:0000313" key="4">
    <source>
        <dbReference type="Proteomes" id="UP000017559"/>
    </source>
</evidence>
<name>V2W730_MONRO</name>
<dbReference type="GO" id="GO:0003700">
    <property type="term" value="F:DNA-binding transcription factor activity"/>
    <property type="evidence" value="ECO:0007669"/>
    <property type="project" value="InterPro"/>
</dbReference>
<reference evidence="3 4" key="1">
    <citation type="journal article" date="2014" name="BMC Genomics">
        <title>Genome and secretome analysis of the hemibiotrophic fungal pathogen, Moniliophthora roreri, which causes frosty pod rot disease of cacao: mechanisms of the biotrophic and necrotrophic phases.</title>
        <authorList>
            <person name="Meinhardt L.W."/>
            <person name="Costa G.G.L."/>
            <person name="Thomazella D.P.T."/>
            <person name="Teixeira P.J.P.L."/>
            <person name="Carazzolle M.F."/>
            <person name="Schuster S.C."/>
            <person name="Carlson J.E."/>
            <person name="Guiltinan M.J."/>
            <person name="Mieczkowski P."/>
            <person name="Farmer A."/>
            <person name="Ramaraj T."/>
            <person name="Crozier J."/>
            <person name="Davis R.E."/>
            <person name="Shao J."/>
            <person name="Melnick R.L."/>
            <person name="Pereira G.A.G."/>
            <person name="Bailey B.A."/>
        </authorList>
    </citation>
    <scope>NUCLEOTIDE SEQUENCE [LARGE SCALE GENOMIC DNA]</scope>
    <source>
        <strain evidence="3 4">MCA 2997</strain>
    </source>
</reference>
<dbReference type="PANTHER" id="PTHR46910:SF38">
    <property type="entry name" value="ZN(2)-C6 FUNGAL-TYPE DOMAIN-CONTAINING PROTEIN"/>
    <property type="match status" value="1"/>
</dbReference>
<proteinExistence type="predicted"/>
<sequence>MSQISTQRKKRLQGAFFKDGELVLCLKALIRIAEGISLKAVRPNVTALMYLVDVARHVSHSAPIALMICPRRNVDQKAGQYATSLGGRVQTIHFGRDSTEETSSPSHSSTSTYFESLNLSQAFSSSDPDSDDEPTAQVQLLENLKKLCISTRERYFGPSSGHLLMLNAQNAKKACFTAHSVTLPANHYKRDHYWCFPSWALANVDSTSGFAFPGSDLLSSLLHLYFTKVNIIYPILHRRSFEQSIIDGYHLEDKELGAVLLLVCCLGARHLDSITEEKRWSWYQQVQGYRAAQFSPLYELQYHCLAVLFLHGMPTPMPTWTVVGEGIRKAVDMGVHRRKSRIYQMTLEDELMKRSFWVLIAMDRLISSFLGRPSVIRDEDFDLEDPVEFEDEYWTSDTTLPNHQPSQRLSGLSAFIRHLKLCEISMLAVSVVYAPKKPKLAARLAGDTYRQKVIEQLEEEMAKWKATLPGHLRWDSQHTNEIFFQQSAFLHALYYFVQMQIYKPSIFRVKHDSPSRTRCLEAANSSILVLNDLFQRNVLYCPELMFTIFTSATIILANMWNVKRQQIPTFDYASDISKVQKALTVLHACEIRNAIAGRFCDLLSDLSYGIDISMTPASQETAASTAHNIRSEDSTSSQLAQQYPMDHLATSTWTAGPSRSVFPYSTTGFGVPADSGFSPLTDLSWLSEYQEAEIWGRYMDAITTTDEYFLQQ</sequence>
<dbReference type="AlphaFoldDB" id="V2W730"/>
<organism evidence="3 4">
    <name type="scientific">Moniliophthora roreri (strain MCA 2997)</name>
    <name type="common">Cocoa frosty pod rot fungus</name>
    <name type="synonym">Crinipellis roreri</name>
    <dbReference type="NCBI Taxonomy" id="1381753"/>
    <lineage>
        <taxon>Eukaryota</taxon>
        <taxon>Fungi</taxon>
        <taxon>Dikarya</taxon>
        <taxon>Basidiomycota</taxon>
        <taxon>Agaricomycotina</taxon>
        <taxon>Agaricomycetes</taxon>
        <taxon>Agaricomycetidae</taxon>
        <taxon>Agaricales</taxon>
        <taxon>Marasmiineae</taxon>
        <taxon>Marasmiaceae</taxon>
        <taxon>Moniliophthora</taxon>
    </lineage>
</organism>
<accession>V2W730</accession>
<keyword evidence="1" id="KW-0539">Nucleus</keyword>
<dbReference type="GO" id="GO:0006351">
    <property type="term" value="P:DNA-templated transcription"/>
    <property type="evidence" value="ECO:0007669"/>
    <property type="project" value="InterPro"/>
</dbReference>
<protein>
    <recommendedName>
        <fullName evidence="2">Xylanolytic transcriptional activator regulatory domain-containing protein</fullName>
    </recommendedName>
</protein>
<dbReference type="EMBL" id="AWSO01001853">
    <property type="protein sequence ID" value="ESK82608.1"/>
    <property type="molecule type" value="Genomic_DNA"/>
</dbReference>